<organism evidence="1 2">
    <name type="scientific">Vespula maculifrons</name>
    <name type="common">Eastern yellow jacket</name>
    <name type="synonym">Wasp</name>
    <dbReference type="NCBI Taxonomy" id="7453"/>
    <lineage>
        <taxon>Eukaryota</taxon>
        <taxon>Metazoa</taxon>
        <taxon>Ecdysozoa</taxon>
        <taxon>Arthropoda</taxon>
        <taxon>Hexapoda</taxon>
        <taxon>Insecta</taxon>
        <taxon>Pterygota</taxon>
        <taxon>Neoptera</taxon>
        <taxon>Endopterygota</taxon>
        <taxon>Hymenoptera</taxon>
        <taxon>Apocrita</taxon>
        <taxon>Aculeata</taxon>
        <taxon>Vespoidea</taxon>
        <taxon>Vespidae</taxon>
        <taxon>Vespinae</taxon>
        <taxon>Vespula</taxon>
    </lineage>
</organism>
<accession>A0ABD2BPL8</accession>
<sequence>MNSEIRFLNETSRDYLEPTFKISIHKEEQCRFSKKKNINRILSSDSDSDVDKCSSCDSDFVTNAIEQTLQKLIIKKDIKDDNAEKTTIKCIKWTELYGHQKSFSFTATSSLFINNELIDLFAKKINRHRKQELSKPTLTILARMINFMDGFCKNNNNNPIEKISSLTKY</sequence>
<comment type="caution">
    <text evidence="1">The sequence shown here is derived from an EMBL/GenBank/DDBJ whole genome shotgun (WGS) entry which is preliminary data.</text>
</comment>
<dbReference type="EMBL" id="JAYRBN010000071">
    <property type="protein sequence ID" value="KAL2734717.1"/>
    <property type="molecule type" value="Genomic_DNA"/>
</dbReference>
<gene>
    <name evidence="1" type="ORF">V1477_013894</name>
</gene>
<protein>
    <submittedName>
        <fullName evidence="1">PiggyBac transposable element-derived protein 1-like</fullName>
    </submittedName>
</protein>
<proteinExistence type="predicted"/>
<evidence type="ECO:0000313" key="2">
    <source>
        <dbReference type="Proteomes" id="UP001607303"/>
    </source>
</evidence>
<name>A0ABD2BPL8_VESMC</name>
<dbReference type="Proteomes" id="UP001607303">
    <property type="component" value="Unassembled WGS sequence"/>
</dbReference>
<reference evidence="1 2" key="1">
    <citation type="journal article" date="2024" name="Ann. Entomol. Soc. Am.">
        <title>Genomic analyses of the southern and eastern yellowjacket wasps (Hymenoptera: Vespidae) reveal evolutionary signatures of social life.</title>
        <authorList>
            <person name="Catto M.A."/>
            <person name="Caine P.B."/>
            <person name="Orr S.E."/>
            <person name="Hunt B.G."/>
            <person name="Goodisman M.A.D."/>
        </authorList>
    </citation>
    <scope>NUCLEOTIDE SEQUENCE [LARGE SCALE GENOMIC DNA]</scope>
    <source>
        <strain evidence="1">232</strain>
        <tissue evidence="1">Head and thorax</tissue>
    </source>
</reference>
<evidence type="ECO:0000313" key="1">
    <source>
        <dbReference type="EMBL" id="KAL2734717.1"/>
    </source>
</evidence>
<keyword evidence="2" id="KW-1185">Reference proteome</keyword>
<dbReference type="AlphaFoldDB" id="A0ABD2BPL8"/>